<dbReference type="Pfam" id="PF13426">
    <property type="entry name" value="PAS_9"/>
    <property type="match status" value="1"/>
</dbReference>
<dbReference type="EMBL" id="CP000362">
    <property type="protein sequence ID" value="ABG33057.1"/>
    <property type="molecule type" value="Genomic_DNA"/>
</dbReference>
<evidence type="ECO:0000256" key="2">
    <source>
        <dbReference type="ARBA" id="ARBA00012438"/>
    </source>
</evidence>
<dbReference type="SUPFAM" id="SSF55874">
    <property type="entry name" value="ATPase domain of HSP90 chaperone/DNA topoisomerase II/histidine kinase"/>
    <property type="match status" value="1"/>
</dbReference>
<evidence type="ECO:0000259" key="8">
    <source>
        <dbReference type="PROSITE" id="PS50109"/>
    </source>
</evidence>
<dbReference type="PROSITE" id="PS50110">
    <property type="entry name" value="RESPONSE_REGULATORY"/>
    <property type="match status" value="1"/>
</dbReference>
<evidence type="ECO:0000259" key="9">
    <source>
        <dbReference type="PROSITE" id="PS50110"/>
    </source>
</evidence>
<dbReference type="KEGG" id="rde:RD1_3577"/>
<keyword evidence="12" id="KW-1185">Reference proteome</keyword>
<evidence type="ECO:0000256" key="5">
    <source>
        <dbReference type="ARBA" id="ARBA00022777"/>
    </source>
</evidence>
<dbReference type="EC" id="2.7.13.3" evidence="2"/>
<dbReference type="SMART" id="SM00448">
    <property type="entry name" value="REC"/>
    <property type="match status" value="1"/>
</dbReference>
<name>Q162N6_ROSDO</name>
<protein>
    <recommendedName>
        <fullName evidence="2">histidine kinase</fullName>
        <ecNumber evidence="2">2.7.13.3</ecNumber>
    </recommendedName>
</protein>
<dbReference type="InterPro" id="IPR004358">
    <property type="entry name" value="Sig_transdc_His_kin-like_C"/>
</dbReference>
<dbReference type="Proteomes" id="UP000007029">
    <property type="component" value="Chromosome"/>
</dbReference>
<dbReference type="PRINTS" id="PR00344">
    <property type="entry name" value="BCTRLSENSOR"/>
</dbReference>
<feature type="domain" description="Response regulatory" evidence="9">
    <location>
        <begin position="573"/>
        <end position="690"/>
    </location>
</feature>
<feature type="transmembrane region" description="Helical" evidence="7">
    <location>
        <begin position="146"/>
        <end position="168"/>
    </location>
</feature>
<dbReference type="CDD" id="cd00082">
    <property type="entry name" value="HisKA"/>
    <property type="match status" value="1"/>
</dbReference>
<proteinExistence type="predicted"/>
<evidence type="ECO:0000256" key="6">
    <source>
        <dbReference type="PROSITE-ProRule" id="PRU00169"/>
    </source>
</evidence>
<feature type="domain" description="Histidine kinase" evidence="8">
    <location>
        <begin position="331"/>
        <end position="549"/>
    </location>
</feature>
<keyword evidence="7" id="KW-0812">Transmembrane</keyword>
<dbReference type="InterPro" id="IPR035965">
    <property type="entry name" value="PAS-like_dom_sf"/>
</dbReference>
<comment type="catalytic activity">
    <reaction evidence="1">
        <text>ATP + protein L-histidine = ADP + protein N-phospho-L-histidine.</text>
        <dbReference type="EC" id="2.7.13.3"/>
    </reaction>
</comment>
<dbReference type="PANTHER" id="PTHR43047">
    <property type="entry name" value="TWO-COMPONENT HISTIDINE PROTEIN KINASE"/>
    <property type="match status" value="1"/>
</dbReference>
<keyword evidence="3 6" id="KW-0597">Phosphoprotein</keyword>
<dbReference type="Gene3D" id="3.30.450.20">
    <property type="entry name" value="PAS domain"/>
    <property type="match status" value="1"/>
</dbReference>
<dbReference type="CDD" id="cd00130">
    <property type="entry name" value="PAS"/>
    <property type="match status" value="1"/>
</dbReference>
<dbReference type="Gene3D" id="3.40.50.2300">
    <property type="match status" value="1"/>
</dbReference>
<accession>Q162N6</accession>
<dbReference type="eggNOG" id="COG0784">
    <property type="taxonomic scope" value="Bacteria"/>
</dbReference>
<dbReference type="SMART" id="SM00388">
    <property type="entry name" value="HisKA"/>
    <property type="match status" value="1"/>
</dbReference>
<sequence>MVSDLDALSTARHDDINWNMSQLEIETLNLNSAAHNAVHGHDSDLSVFRKRYDIYYSRVRTLTQSAFYNVISKEPDAQVGLAAIAGFMDEVTPIVDGPDAGLRAALPDVQRRVEDLRPQVRDLSLAGIQVFAKEDAMRRAALSQTLVKLAASIFGLILFLLFALATLLKVHRRRQQAAHENLVMRSRFEVTLASSLDAVLVVDTNGRIMDFNGAAETVFGYSRAEALGGDMADMIVPQHMREMHRKGMARFLETGKRKIVGAGRVRLDGLRKSGEVFPVELSISLSEVNGERVFVSFLRDITRELETEAQVRAARDKAQEGEKAKSDLLTVMSHEMRTPLNGILGSLALLDKERFDDRQKRLLNSISVSGELLLSHVNDVLDLSSLEKDAPRREKVNFDLAGLLQQVTESLMANAEARGNRLLLTRLSDDLKTVTGAKRALQQCLVNLLGNAIKFTADGRVSVEAERLNGGDLVEIRVSDTGVGIAPENMDRIFDEFVTIDTAYARQNTGTGLGLAITKRLVEGMGGTLEAESLLGEGSLFTLRVPLPVAQVEPHLGTHVSSKTADSQSYAHRALVVDDNDINRMILREMLLGAGLRVEEAADGFEAIKHISQERFDIVFLDISMPGIDGIETLHRIRQLPVDWRNLPAIAVTAHAAPKDHNAIMQASFLDLLVKPVHPREIEAKLASVLAQDTGTTSVSRLETAGANFRAQFGEAEYRKALTTFETELNELHHELAGLAALTDEARSKAHKLSGSAAILGQSATHARLQTIEHCETEAWDELKEHLFETSGKA</sequence>
<dbReference type="CDD" id="cd17546">
    <property type="entry name" value="REC_hyHK_CKI1_RcsC-like"/>
    <property type="match status" value="1"/>
</dbReference>
<evidence type="ECO:0000259" key="10">
    <source>
        <dbReference type="PROSITE" id="PS50112"/>
    </source>
</evidence>
<dbReference type="InterPro" id="IPR005467">
    <property type="entry name" value="His_kinase_dom"/>
</dbReference>
<dbReference type="SUPFAM" id="SSF47226">
    <property type="entry name" value="Histidine-containing phosphotransfer domain, HPT domain"/>
    <property type="match status" value="1"/>
</dbReference>
<reference evidence="11 12" key="1">
    <citation type="journal article" date="2007" name="J. Bacteriol.">
        <title>The complete genome sequence of Roseobacter denitrificans reveals a mixotrophic rather than photosynthetic metabolism.</title>
        <authorList>
            <person name="Swingley W.D."/>
            <person name="Sadekar S."/>
            <person name="Mastrian S.D."/>
            <person name="Matthies H.J."/>
            <person name="Hao J."/>
            <person name="Ramos H."/>
            <person name="Acharya C.R."/>
            <person name="Conrad A.L."/>
            <person name="Taylor H.L."/>
            <person name="Dejesa L.C."/>
            <person name="Shah M.K."/>
            <person name="O'huallachain M.E."/>
            <person name="Lince M.T."/>
            <person name="Blankenship R.E."/>
            <person name="Beatty J.T."/>
            <person name="Touchman J.W."/>
        </authorList>
    </citation>
    <scope>NUCLEOTIDE SEQUENCE [LARGE SCALE GENOMIC DNA]</scope>
    <source>
        <strain evidence="12">ATCC 33942 / OCh 114</strain>
    </source>
</reference>
<gene>
    <name evidence="11" type="ordered locus">RD1_3577</name>
</gene>
<feature type="modified residue" description="4-aspartylphosphate" evidence="6">
    <location>
        <position position="622"/>
    </location>
</feature>
<dbReference type="SMART" id="SM00091">
    <property type="entry name" value="PAS"/>
    <property type="match status" value="1"/>
</dbReference>
<dbReference type="PANTHER" id="PTHR43047:SF64">
    <property type="entry name" value="HISTIDINE KINASE CONTAINING CHEY-HOMOLOGOUS RECEIVER DOMAIN AND PAS DOMAIN-RELATED"/>
    <property type="match status" value="1"/>
</dbReference>
<dbReference type="SUPFAM" id="SSF55785">
    <property type="entry name" value="PYP-like sensor domain (PAS domain)"/>
    <property type="match status" value="1"/>
</dbReference>
<dbReference type="eggNOG" id="COG2205">
    <property type="taxonomic scope" value="Bacteria"/>
</dbReference>
<dbReference type="InterPro" id="IPR036890">
    <property type="entry name" value="HATPase_C_sf"/>
</dbReference>
<dbReference type="NCBIfam" id="TIGR00229">
    <property type="entry name" value="sensory_box"/>
    <property type="match status" value="1"/>
</dbReference>
<keyword evidence="7" id="KW-1133">Transmembrane helix</keyword>
<dbReference type="SUPFAM" id="SSF52172">
    <property type="entry name" value="CheY-like"/>
    <property type="match status" value="1"/>
</dbReference>
<organism evidence="11 12">
    <name type="scientific">Roseobacter denitrificans (strain ATCC 33942 / OCh 114)</name>
    <name type="common">Erythrobacter sp. (strain OCh 114)</name>
    <name type="synonym">Roseobacter denitrificans</name>
    <dbReference type="NCBI Taxonomy" id="375451"/>
    <lineage>
        <taxon>Bacteria</taxon>
        <taxon>Pseudomonadati</taxon>
        <taxon>Pseudomonadota</taxon>
        <taxon>Alphaproteobacteria</taxon>
        <taxon>Rhodobacterales</taxon>
        <taxon>Roseobacteraceae</taxon>
        <taxon>Roseobacter</taxon>
    </lineage>
</organism>
<keyword evidence="5 11" id="KW-0418">Kinase</keyword>
<dbReference type="InterPro" id="IPR003594">
    <property type="entry name" value="HATPase_dom"/>
</dbReference>
<dbReference type="Pfam" id="PF02518">
    <property type="entry name" value="HATPase_c"/>
    <property type="match status" value="1"/>
</dbReference>
<dbReference type="InterPro" id="IPR001789">
    <property type="entry name" value="Sig_transdc_resp-reg_receiver"/>
</dbReference>
<feature type="domain" description="PAS" evidence="10">
    <location>
        <begin position="184"/>
        <end position="255"/>
    </location>
</feature>
<dbReference type="InterPro" id="IPR000014">
    <property type="entry name" value="PAS"/>
</dbReference>
<dbReference type="HOGENOM" id="CLU_000445_114_59_5"/>
<dbReference type="CDD" id="cd16922">
    <property type="entry name" value="HATPase_EvgS-ArcB-TorS-like"/>
    <property type="match status" value="1"/>
</dbReference>
<evidence type="ECO:0000313" key="11">
    <source>
        <dbReference type="EMBL" id="ABG33057.1"/>
    </source>
</evidence>
<dbReference type="Pfam" id="PF00512">
    <property type="entry name" value="HisKA"/>
    <property type="match status" value="1"/>
</dbReference>
<evidence type="ECO:0000256" key="4">
    <source>
        <dbReference type="ARBA" id="ARBA00022679"/>
    </source>
</evidence>
<evidence type="ECO:0000256" key="1">
    <source>
        <dbReference type="ARBA" id="ARBA00000085"/>
    </source>
</evidence>
<dbReference type="Pfam" id="PF00072">
    <property type="entry name" value="Response_reg"/>
    <property type="match status" value="1"/>
</dbReference>
<dbReference type="GO" id="GO:0000155">
    <property type="term" value="F:phosphorelay sensor kinase activity"/>
    <property type="evidence" value="ECO:0007669"/>
    <property type="project" value="InterPro"/>
</dbReference>
<dbReference type="Gene3D" id="3.30.565.10">
    <property type="entry name" value="Histidine kinase-like ATPase, C-terminal domain"/>
    <property type="match status" value="1"/>
</dbReference>
<dbReference type="InterPro" id="IPR036097">
    <property type="entry name" value="HisK_dim/P_sf"/>
</dbReference>
<dbReference type="SMART" id="SM00387">
    <property type="entry name" value="HATPase_c"/>
    <property type="match status" value="1"/>
</dbReference>
<evidence type="ECO:0000256" key="7">
    <source>
        <dbReference type="SAM" id="Phobius"/>
    </source>
</evidence>
<evidence type="ECO:0000313" key="12">
    <source>
        <dbReference type="Proteomes" id="UP000007029"/>
    </source>
</evidence>
<keyword evidence="4" id="KW-0808">Transferase</keyword>
<dbReference type="InterPro" id="IPR011006">
    <property type="entry name" value="CheY-like_superfamily"/>
</dbReference>
<dbReference type="InterPro" id="IPR036641">
    <property type="entry name" value="HPT_dom_sf"/>
</dbReference>
<dbReference type="Gene3D" id="1.10.287.130">
    <property type="match status" value="1"/>
</dbReference>
<evidence type="ECO:0000256" key="3">
    <source>
        <dbReference type="ARBA" id="ARBA00022553"/>
    </source>
</evidence>
<dbReference type="AlphaFoldDB" id="Q162N6"/>
<dbReference type="PROSITE" id="PS50109">
    <property type="entry name" value="HIS_KIN"/>
    <property type="match status" value="1"/>
</dbReference>
<dbReference type="InterPro" id="IPR003661">
    <property type="entry name" value="HisK_dim/P_dom"/>
</dbReference>
<dbReference type="SUPFAM" id="SSF47384">
    <property type="entry name" value="Homodimeric domain of signal transducing histidine kinase"/>
    <property type="match status" value="1"/>
</dbReference>
<dbReference type="STRING" id="375451.RD1_3577"/>
<keyword evidence="7" id="KW-0472">Membrane</keyword>
<dbReference type="PROSITE" id="PS50112">
    <property type="entry name" value="PAS"/>
    <property type="match status" value="1"/>
</dbReference>